<gene>
    <name evidence="2" type="primary">Hypp4000</name>
    <name evidence="2" type="ORF">BLAG_LOCUS21629</name>
</gene>
<feature type="compositionally biased region" description="Polar residues" evidence="1">
    <location>
        <begin position="93"/>
        <end position="117"/>
    </location>
</feature>
<dbReference type="Proteomes" id="UP000838412">
    <property type="component" value="Chromosome 7"/>
</dbReference>
<organism evidence="2 3">
    <name type="scientific">Branchiostoma lanceolatum</name>
    <name type="common">Common lancelet</name>
    <name type="synonym">Amphioxus lanceolatum</name>
    <dbReference type="NCBI Taxonomy" id="7740"/>
    <lineage>
        <taxon>Eukaryota</taxon>
        <taxon>Metazoa</taxon>
        <taxon>Chordata</taxon>
        <taxon>Cephalochordata</taxon>
        <taxon>Leptocardii</taxon>
        <taxon>Amphioxiformes</taxon>
        <taxon>Branchiostomatidae</taxon>
        <taxon>Branchiostoma</taxon>
    </lineage>
</organism>
<reference evidence="2" key="1">
    <citation type="submission" date="2022-01" db="EMBL/GenBank/DDBJ databases">
        <authorList>
            <person name="Braso-Vives M."/>
        </authorList>
    </citation>
    <scope>NUCLEOTIDE SEQUENCE</scope>
</reference>
<dbReference type="AlphaFoldDB" id="A0A8K0EU26"/>
<evidence type="ECO:0000313" key="2">
    <source>
        <dbReference type="EMBL" id="CAH1268818.1"/>
    </source>
</evidence>
<name>A0A8K0EU26_BRALA</name>
<feature type="region of interest" description="Disordered" evidence="1">
    <location>
        <begin position="45"/>
        <end position="117"/>
    </location>
</feature>
<keyword evidence="3" id="KW-1185">Reference proteome</keyword>
<evidence type="ECO:0000256" key="1">
    <source>
        <dbReference type="SAM" id="MobiDB-lite"/>
    </source>
</evidence>
<proteinExistence type="predicted"/>
<dbReference type="EMBL" id="OV696692">
    <property type="protein sequence ID" value="CAH1268818.1"/>
    <property type="molecule type" value="Genomic_DNA"/>
</dbReference>
<accession>A0A8K0EU26</accession>
<sequence length="117" mass="12894">MGHSLQSSSQSMPGLDVMIQDVKDKLDKKDNMIQLLVTRLPRSDPATSITLGLRQQRGNRWRPLRPATGKGASLDESGMTSVRHASPRPRRATNAQNSDMTGRNATGRNNQTRSRAV</sequence>
<evidence type="ECO:0000313" key="3">
    <source>
        <dbReference type="Proteomes" id="UP000838412"/>
    </source>
</evidence>
<protein>
    <submittedName>
        <fullName evidence="2">Hypp4000 protein</fullName>
    </submittedName>
</protein>